<keyword evidence="2" id="KW-1185">Reference proteome</keyword>
<dbReference type="InterPro" id="IPR016181">
    <property type="entry name" value="Acyl_CoA_acyltransferase"/>
</dbReference>
<accession>A0A1Y2K4A3</accession>
<dbReference type="Proteomes" id="UP000194003">
    <property type="component" value="Unassembled WGS sequence"/>
</dbReference>
<evidence type="ECO:0008006" key="3">
    <source>
        <dbReference type="Google" id="ProtNLM"/>
    </source>
</evidence>
<dbReference type="RefSeq" id="WP_143814771.1">
    <property type="nucleotide sequence ID" value="NZ_LVJN01000019.1"/>
</dbReference>
<dbReference type="SUPFAM" id="SSF55729">
    <property type="entry name" value="Acyl-CoA N-acyltransferases (Nat)"/>
    <property type="match status" value="1"/>
</dbReference>
<evidence type="ECO:0000313" key="1">
    <source>
        <dbReference type="EMBL" id="OSM04059.1"/>
    </source>
</evidence>
<protein>
    <recommendedName>
        <fullName evidence="3">N-acetyltransferase domain-containing protein</fullName>
    </recommendedName>
</protein>
<proteinExistence type="predicted"/>
<dbReference type="STRING" id="1434232.MAIT1_03684"/>
<dbReference type="AlphaFoldDB" id="A0A1Y2K4A3"/>
<reference evidence="1 2" key="1">
    <citation type="journal article" date="2016" name="BMC Genomics">
        <title>Combined genomic and structural analyses of a cultured magnetotactic bacterium reveals its niche adaptation to a dynamic environment.</title>
        <authorList>
            <person name="Araujo A.C."/>
            <person name="Morillo V."/>
            <person name="Cypriano J."/>
            <person name="Teixeira L.C."/>
            <person name="Leao P."/>
            <person name="Lyra S."/>
            <person name="Almeida L.G."/>
            <person name="Bazylinski D.A."/>
            <person name="Vasconcellos A.T."/>
            <person name="Abreu F."/>
            <person name="Lins U."/>
        </authorList>
    </citation>
    <scope>NUCLEOTIDE SEQUENCE [LARGE SCALE GENOMIC DNA]</scope>
    <source>
        <strain evidence="1 2">IT-1</strain>
    </source>
</reference>
<evidence type="ECO:0000313" key="2">
    <source>
        <dbReference type="Proteomes" id="UP000194003"/>
    </source>
</evidence>
<dbReference type="OrthoDB" id="8209564at2"/>
<name>A0A1Y2K4A3_9PROT</name>
<dbReference type="EMBL" id="LVJN01000019">
    <property type="protein sequence ID" value="OSM04059.1"/>
    <property type="molecule type" value="Genomic_DNA"/>
</dbReference>
<sequence length="287" mass="32139">MQVEPIQQDDLERVCAYLSDRFATACTAADWLRGFQQPWQRSAPNHGYMLVDESGAIGGVIGAIHSQQRIGQTPRAVCNMTSWVVDPPYRQMGMKLFLRLIKQRESIITNYSASPTVEAILKAYGFTPYPQQVLAVPHAPRPYLPGGGVRAAESVEEFLPWLTPARQRIASDHQGCHGLRQLAIGGPATGFAHLLFFTARCRNLPCIDVIDVDKPELVKKYWPRIASRFLFSHRALVSRWPLQTLNGHTLPFGRLLRTGGTDYQLNRGDDLPRLSPLYSESVTLRGC</sequence>
<organism evidence="1 2">
    <name type="scientific">Magnetofaba australis IT-1</name>
    <dbReference type="NCBI Taxonomy" id="1434232"/>
    <lineage>
        <taxon>Bacteria</taxon>
        <taxon>Pseudomonadati</taxon>
        <taxon>Pseudomonadota</taxon>
        <taxon>Magnetococcia</taxon>
        <taxon>Magnetococcales</taxon>
        <taxon>Magnetococcaceae</taxon>
        <taxon>Magnetofaba</taxon>
    </lineage>
</organism>
<gene>
    <name evidence="1" type="ORF">MAIT1_03684</name>
</gene>
<comment type="caution">
    <text evidence="1">The sequence shown here is derived from an EMBL/GenBank/DDBJ whole genome shotgun (WGS) entry which is preliminary data.</text>
</comment>